<sequence length="48" mass="4740">MSTQLGNGHGQGGGYGPGGKPKGAAQASSPFSDTQLDSNQFNDNPFGG</sequence>
<feature type="compositionally biased region" description="Polar residues" evidence="1">
    <location>
        <begin position="26"/>
        <end position="48"/>
    </location>
</feature>
<feature type="region of interest" description="Disordered" evidence="1">
    <location>
        <begin position="1"/>
        <end position="48"/>
    </location>
</feature>
<gene>
    <name evidence="2" type="ORF">JIV24_01460</name>
</gene>
<accession>A0ABS1HE92</accession>
<feature type="compositionally biased region" description="Gly residues" evidence="1">
    <location>
        <begin position="7"/>
        <end position="21"/>
    </location>
</feature>
<dbReference type="EMBL" id="JAENRR010000002">
    <property type="protein sequence ID" value="MBK3515987.1"/>
    <property type="molecule type" value="Genomic_DNA"/>
</dbReference>
<comment type="caution">
    <text evidence="2">The sequence shown here is derived from an EMBL/GenBank/DDBJ whole genome shotgun (WGS) entry which is preliminary data.</text>
</comment>
<dbReference type="Proteomes" id="UP000605676">
    <property type="component" value="Unassembled WGS sequence"/>
</dbReference>
<reference evidence="2 3" key="1">
    <citation type="submission" date="2021-01" db="EMBL/GenBank/DDBJ databases">
        <title>Carboxyliciviraga sp.nov., isolated from coastal sediments.</title>
        <authorList>
            <person name="Lu D."/>
            <person name="Zhang T."/>
        </authorList>
    </citation>
    <scope>NUCLEOTIDE SEQUENCE [LARGE SCALE GENOMIC DNA]</scope>
    <source>
        <strain evidence="2 3">N1Y132</strain>
    </source>
</reference>
<evidence type="ECO:0000313" key="3">
    <source>
        <dbReference type="Proteomes" id="UP000605676"/>
    </source>
</evidence>
<proteinExistence type="predicted"/>
<name>A0ABS1HE92_9BACT</name>
<protein>
    <submittedName>
        <fullName evidence="2">Uncharacterized protein</fullName>
    </submittedName>
</protein>
<organism evidence="2 3">
    <name type="scientific">Carboxylicivirga marina</name>
    <dbReference type="NCBI Taxonomy" id="2800988"/>
    <lineage>
        <taxon>Bacteria</taxon>
        <taxon>Pseudomonadati</taxon>
        <taxon>Bacteroidota</taxon>
        <taxon>Bacteroidia</taxon>
        <taxon>Marinilabiliales</taxon>
        <taxon>Marinilabiliaceae</taxon>
        <taxon>Carboxylicivirga</taxon>
    </lineage>
</organism>
<keyword evidence="3" id="KW-1185">Reference proteome</keyword>
<dbReference type="RefSeq" id="WP_200463219.1">
    <property type="nucleotide sequence ID" value="NZ_JAENRR010000002.1"/>
</dbReference>
<evidence type="ECO:0000313" key="2">
    <source>
        <dbReference type="EMBL" id="MBK3515987.1"/>
    </source>
</evidence>
<evidence type="ECO:0000256" key="1">
    <source>
        <dbReference type="SAM" id="MobiDB-lite"/>
    </source>
</evidence>